<dbReference type="EMBL" id="MG702567">
    <property type="protein sequence ID" value="AUO15159.1"/>
    <property type="molecule type" value="Genomic_DNA"/>
</dbReference>
<accession>A0A2I6SC69</accession>
<organism evidence="1">
    <name type="scientific">White spot syndrome virus</name>
    <dbReference type="NCBI Taxonomy" id="342409"/>
    <lineage>
        <taxon>Viruses</taxon>
        <taxon>Viruses incertae sedis</taxon>
        <taxon>Naldaviricetes</taxon>
        <taxon>Nimaviridae</taxon>
        <taxon>Whispovirus</taxon>
    </lineage>
</organism>
<evidence type="ECO:0000313" key="1">
    <source>
        <dbReference type="EMBL" id="AUO15159.1"/>
    </source>
</evidence>
<name>A0A2I6SC69_9VIRU</name>
<dbReference type="Proteomes" id="UP000267352">
    <property type="component" value="Segment"/>
</dbReference>
<sequence>MYDLNKKLEVQNNTLTSAFEDVYKTNEQNQLVAQSLKNPLKPLKN</sequence>
<reference evidence="1" key="1">
    <citation type="submission" date="2017-12" db="EMBL/GenBank/DDBJ databases">
        <authorList>
            <person name="Katneni V.K."/>
            <person name="Shekhar M.S."/>
            <person name="Otta S.K."/>
            <person name="Karthic K."/>
            <person name="Jangam A.K."/>
            <person name="Gopikrishna G."/>
            <person name="Vijayan K.K."/>
        </authorList>
    </citation>
    <scope>NUCLEOTIDE SEQUENCE [LARGE SCALE GENOMIC DNA]</scope>
    <source>
        <strain evidence="1">IN_AP4RU</strain>
    </source>
</reference>
<proteinExistence type="predicted"/>
<reference evidence="1" key="2">
    <citation type="journal article" date="2018" name="Genome Announc.">
        <title>First Report of a Complete Genome Sequence of White spot syndrome virus from India.</title>
        <authorList>
            <person name="Vinaya Kumar K."/>
            <person name="Shekhar M.S."/>
            <person name="Otta S.K."/>
            <person name="Karthic K."/>
            <person name="Ashok Kumar J."/>
            <person name="Gopikrishna G."/>
            <person name="Vijayan K.K."/>
        </authorList>
    </citation>
    <scope>NUCLEOTIDE SEQUENCE</scope>
    <source>
        <strain evidence="1">IN_AP4RU</strain>
    </source>
</reference>
<protein>
    <submittedName>
        <fullName evidence="1">WSSV384</fullName>
    </submittedName>
</protein>